<comment type="caution">
    <text evidence="6">The sequence shown here is derived from an EMBL/GenBank/DDBJ whole genome shotgun (WGS) entry which is preliminary data.</text>
</comment>
<feature type="region of interest" description="Disordered" evidence="5">
    <location>
        <begin position="123"/>
        <end position="149"/>
    </location>
</feature>
<dbReference type="InterPro" id="IPR036373">
    <property type="entry name" value="Ribosomal_bL17_sf"/>
</dbReference>
<evidence type="ECO:0000256" key="4">
    <source>
        <dbReference type="ARBA" id="ARBA00035494"/>
    </source>
</evidence>
<dbReference type="Proteomes" id="UP000034852">
    <property type="component" value="Unassembled WGS sequence"/>
</dbReference>
<dbReference type="AlphaFoldDB" id="A0A0G0H294"/>
<evidence type="ECO:0000256" key="5">
    <source>
        <dbReference type="SAM" id="MobiDB-lite"/>
    </source>
</evidence>
<dbReference type="SUPFAM" id="SSF64263">
    <property type="entry name" value="Prokaryotic ribosomal protein L17"/>
    <property type="match status" value="1"/>
</dbReference>
<keyword evidence="2 6" id="KW-0689">Ribosomal protein</keyword>
<evidence type="ECO:0000256" key="1">
    <source>
        <dbReference type="ARBA" id="ARBA00008777"/>
    </source>
</evidence>
<dbReference type="PANTHER" id="PTHR14413:SF16">
    <property type="entry name" value="LARGE RIBOSOMAL SUBUNIT PROTEIN BL17M"/>
    <property type="match status" value="1"/>
</dbReference>
<reference evidence="6 7" key="1">
    <citation type="journal article" date="2015" name="Nature">
        <title>rRNA introns, odd ribosomes, and small enigmatic genomes across a large radiation of phyla.</title>
        <authorList>
            <person name="Brown C.T."/>
            <person name="Hug L.A."/>
            <person name="Thomas B.C."/>
            <person name="Sharon I."/>
            <person name="Castelle C.J."/>
            <person name="Singh A."/>
            <person name="Wilkins M.J."/>
            <person name="Williams K.H."/>
            <person name="Banfield J.F."/>
        </authorList>
    </citation>
    <scope>NUCLEOTIDE SEQUENCE [LARGE SCALE GENOMIC DNA]</scope>
</reference>
<comment type="similarity">
    <text evidence="1">Belongs to the bacterial ribosomal protein bL17 family.</text>
</comment>
<organism evidence="6 7">
    <name type="scientific">candidate division WS6 bacterium GW2011_GWA2_37_6</name>
    <dbReference type="NCBI Taxonomy" id="1619087"/>
    <lineage>
        <taxon>Bacteria</taxon>
        <taxon>Candidatus Dojkabacteria</taxon>
    </lineage>
</organism>
<dbReference type="Pfam" id="PF01196">
    <property type="entry name" value="Ribosomal_L17"/>
    <property type="match status" value="1"/>
</dbReference>
<feature type="compositionally biased region" description="Basic residues" evidence="5">
    <location>
        <begin position="126"/>
        <end position="149"/>
    </location>
</feature>
<dbReference type="Gene3D" id="3.90.1030.10">
    <property type="entry name" value="Ribosomal protein L17"/>
    <property type="match status" value="1"/>
</dbReference>
<evidence type="ECO:0000256" key="2">
    <source>
        <dbReference type="ARBA" id="ARBA00022980"/>
    </source>
</evidence>
<sequence>MRHRVKTKKLSRDKSAREALILSQTKLLLQKGKLRSTTARVKATTQFVDSLLSRLTKVDGREAVSFLEKRLKDKKFSKFVVEKIKPELKGRTSGFVSVLKLENRKGDNSSMSIARLLLVGKDKDKKAKSKTGKLVKLKKTSKKKENKKK</sequence>
<accession>A0A0G0H294</accession>
<dbReference type="GO" id="GO:0006412">
    <property type="term" value="P:translation"/>
    <property type="evidence" value="ECO:0007669"/>
    <property type="project" value="InterPro"/>
</dbReference>
<evidence type="ECO:0000256" key="3">
    <source>
        <dbReference type="ARBA" id="ARBA00023274"/>
    </source>
</evidence>
<dbReference type="InterPro" id="IPR000456">
    <property type="entry name" value="Ribosomal_bL17"/>
</dbReference>
<gene>
    <name evidence="6" type="ORF">US52_C0003G0013</name>
</gene>
<dbReference type="GO" id="GO:0003735">
    <property type="term" value="F:structural constituent of ribosome"/>
    <property type="evidence" value="ECO:0007669"/>
    <property type="project" value="InterPro"/>
</dbReference>
<protein>
    <recommendedName>
        <fullName evidence="4">50S ribosomal protein L17</fullName>
    </recommendedName>
</protein>
<evidence type="ECO:0000313" key="6">
    <source>
        <dbReference type="EMBL" id="KKQ36272.1"/>
    </source>
</evidence>
<dbReference type="GO" id="GO:0022625">
    <property type="term" value="C:cytosolic large ribosomal subunit"/>
    <property type="evidence" value="ECO:0007669"/>
    <property type="project" value="TreeGrafter"/>
</dbReference>
<evidence type="ECO:0000313" key="7">
    <source>
        <dbReference type="Proteomes" id="UP000034852"/>
    </source>
</evidence>
<dbReference type="PANTHER" id="PTHR14413">
    <property type="entry name" value="RIBOSOMAL PROTEIN L17"/>
    <property type="match status" value="1"/>
</dbReference>
<dbReference type="EMBL" id="LBTH01000003">
    <property type="protein sequence ID" value="KKQ36272.1"/>
    <property type="molecule type" value="Genomic_DNA"/>
</dbReference>
<keyword evidence="3" id="KW-0687">Ribonucleoprotein</keyword>
<name>A0A0G0H294_9BACT</name>
<proteinExistence type="inferred from homology"/>